<keyword evidence="2" id="KW-0732">Signal</keyword>
<evidence type="ECO:0000313" key="4">
    <source>
        <dbReference type="EMBL" id="GLX84284.1"/>
    </source>
</evidence>
<evidence type="ECO:0000259" key="3">
    <source>
        <dbReference type="Pfam" id="PF00326"/>
    </source>
</evidence>
<feature type="compositionally biased region" description="Basic and acidic residues" evidence="1">
    <location>
        <begin position="158"/>
        <end position="186"/>
    </location>
</feature>
<sequence length="944" mass="107913">MMKLPMISRIAISALTLMVSAHSIASQETQKRPLELTDIMQFKSIVAPQITERGNWIGFNAQPDRGDSVYHIKSTQSDTHYQVERGTKATFSADGRFVAVTVKPALLEKEQADSKAKKKLKTKLVVIDLTSGQRHEFDAIEGYSLSDNHGFLAYSKKQPKEAKQSEGEKSPEDSGEKSTEKPAEETAKLFSKKRIKHDVILVNLADLSQQTISDVDSFAFSSKLPLFAYSKSMENGLGNQLAVLDVETGKNRVVVAEDLQGFKHLSWGQQGKQLAFIQGDFSQEVEERAHKVKIWSANKGKTTTVKRNAEKWFVSDRNKLTWSTDNKRLFFGLKPVVEKVEVLSTKPENQDDLVNPEKLVVGRKLQIWHGDDPLIKTNEKHQYNRDKKHTYRAVYHVKNKKVVQLADQALINVGTTNNAKAIIGSSDLKYRKLRTWEGFFSDFYLIDLKTGKPSLIAEKLSSYSRMKVSESGRYAAFYKDKAVWAFDRKSNKTINLTSTLDTRFDNEDHDYPSKAPGYGIAGWLEDDKGVLVYDKFDIWLLTLKQKNATCLTCEIGRPNSLQFRIQDLDKEQDTFAKDETLLLTSYNDEFKNFGFYQLNLKSGELIKQREENKKFKFIAKAKKADKLLFSREDFNEFPDLWVSDFNTANGKKLTDVNPQKDEFLWGEPELVEWRSAMGVKHQGVLIKPANYIEGMKYPVVVYYYRRFSQRMYEFNAMKVNHRPNFPYYTSNGYAIFLPDVHFEVGTPGHSTNKSILPGIQKIIDMGIADENAIGLHGHSWSGYQTLHAITQTDMFAAAVSGAPVSNMTSAYSGIRLGTGLARQFQYEQGQSRIGASMFERRDLYIENSPVFFADRINTPLLMQFGDIDDAVPWQQGVEMYLAMRRLDKNVILLQYEGEPHHLKQYPNKVDYTIKMKQYFDHYLKGAPAPRWMVEGEAYREQKKK</sequence>
<evidence type="ECO:0000313" key="5">
    <source>
        <dbReference type="Proteomes" id="UP001157134"/>
    </source>
</evidence>
<dbReference type="EMBL" id="BSSV01000001">
    <property type="protein sequence ID" value="GLX84284.1"/>
    <property type="molecule type" value="Genomic_DNA"/>
</dbReference>
<dbReference type="PANTHER" id="PTHR11731">
    <property type="entry name" value="PROTEASE FAMILY S9B,C DIPEPTIDYL-PEPTIDASE IV-RELATED"/>
    <property type="match status" value="1"/>
</dbReference>
<feature type="chain" id="PRO_5045950038" evidence="2">
    <location>
        <begin position="26"/>
        <end position="944"/>
    </location>
</feature>
<dbReference type="SUPFAM" id="SSF82171">
    <property type="entry name" value="DPP6 N-terminal domain-like"/>
    <property type="match status" value="1"/>
</dbReference>
<gene>
    <name evidence="4" type="ORF">tloyanaT_05360</name>
</gene>
<proteinExistence type="predicted"/>
<evidence type="ECO:0000256" key="1">
    <source>
        <dbReference type="SAM" id="MobiDB-lite"/>
    </source>
</evidence>
<feature type="signal peptide" evidence="2">
    <location>
        <begin position="1"/>
        <end position="25"/>
    </location>
</feature>
<dbReference type="InterPro" id="IPR001375">
    <property type="entry name" value="Peptidase_S9_cat"/>
</dbReference>
<dbReference type="RefSeq" id="WP_284295828.1">
    <property type="nucleotide sequence ID" value="NZ_BSSV01000001.1"/>
</dbReference>
<feature type="domain" description="Peptidase S9 prolyl oligopeptidase catalytic" evidence="3">
    <location>
        <begin position="751"/>
        <end position="925"/>
    </location>
</feature>
<dbReference type="Gene3D" id="3.40.50.1820">
    <property type="entry name" value="alpha/beta hydrolase"/>
    <property type="match status" value="1"/>
</dbReference>
<dbReference type="InterPro" id="IPR050278">
    <property type="entry name" value="Serine_Prot_S9B/DPPIV"/>
</dbReference>
<reference evidence="4 5" key="1">
    <citation type="submission" date="2023-03" db="EMBL/GenBank/DDBJ databases">
        <title>Thalassotalea loyana LMG 22536T draft genome sequence.</title>
        <authorList>
            <person name="Sawabe T."/>
        </authorList>
    </citation>
    <scope>NUCLEOTIDE SEQUENCE [LARGE SCALE GENOMIC DNA]</scope>
    <source>
        <strain evidence="4 5">LMG 22536</strain>
    </source>
</reference>
<protein>
    <submittedName>
        <fullName evidence="4">Periplasmic peptidase family S9</fullName>
    </submittedName>
</protein>
<name>A0ABQ6H8H1_9GAMM</name>
<accession>A0ABQ6H8H1</accession>
<keyword evidence="5" id="KW-1185">Reference proteome</keyword>
<dbReference type="SUPFAM" id="SSF53474">
    <property type="entry name" value="alpha/beta-Hydrolases"/>
    <property type="match status" value="1"/>
</dbReference>
<comment type="caution">
    <text evidence="4">The sequence shown here is derived from an EMBL/GenBank/DDBJ whole genome shotgun (WGS) entry which is preliminary data.</text>
</comment>
<feature type="region of interest" description="Disordered" evidence="1">
    <location>
        <begin position="156"/>
        <end position="186"/>
    </location>
</feature>
<evidence type="ECO:0000256" key="2">
    <source>
        <dbReference type="SAM" id="SignalP"/>
    </source>
</evidence>
<organism evidence="4 5">
    <name type="scientific">Thalassotalea loyana</name>
    <dbReference type="NCBI Taxonomy" id="280483"/>
    <lineage>
        <taxon>Bacteria</taxon>
        <taxon>Pseudomonadati</taxon>
        <taxon>Pseudomonadota</taxon>
        <taxon>Gammaproteobacteria</taxon>
        <taxon>Alteromonadales</taxon>
        <taxon>Colwelliaceae</taxon>
        <taxon>Thalassotalea</taxon>
    </lineage>
</organism>
<dbReference type="InterPro" id="IPR029058">
    <property type="entry name" value="AB_hydrolase_fold"/>
</dbReference>
<dbReference type="PANTHER" id="PTHR11731:SF193">
    <property type="entry name" value="DIPEPTIDYL PEPTIDASE 9"/>
    <property type="match status" value="1"/>
</dbReference>
<dbReference type="Pfam" id="PF00326">
    <property type="entry name" value="Peptidase_S9"/>
    <property type="match status" value="1"/>
</dbReference>
<dbReference type="Proteomes" id="UP001157134">
    <property type="component" value="Unassembled WGS sequence"/>
</dbReference>